<dbReference type="InterPro" id="IPR006657">
    <property type="entry name" value="MoPterin_dinucl-bd_dom"/>
</dbReference>
<dbReference type="Pfam" id="PF04879">
    <property type="entry name" value="Molybdop_Fe4S4"/>
    <property type="match status" value="1"/>
</dbReference>
<proteinExistence type="inferred from homology"/>
<dbReference type="Pfam" id="PF00384">
    <property type="entry name" value="Molybdopterin"/>
    <property type="match status" value="1"/>
</dbReference>
<keyword evidence="6" id="KW-0408">Iron</keyword>
<dbReference type="EMBL" id="WJPP01000007">
    <property type="protein sequence ID" value="MRH79134.1"/>
    <property type="molecule type" value="Genomic_DNA"/>
</dbReference>
<dbReference type="SUPFAM" id="SSF53706">
    <property type="entry name" value="Formate dehydrogenase/DMSO reductase, domains 1-3"/>
    <property type="match status" value="1"/>
</dbReference>
<dbReference type="SUPFAM" id="SSF50692">
    <property type="entry name" value="ADC-like"/>
    <property type="match status" value="1"/>
</dbReference>
<dbReference type="Gene3D" id="3.40.228.10">
    <property type="entry name" value="Dimethylsulfoxide Reductase, domain 2"/>
    <property type="match status" value="1"/>
</dbReference>
<dbReference type="GO" id="GO:0043546">
    <property type="term" value="F:molybdopterin cofactor binding"/>
    <property type="evidence" value="ECO:0007669"/>
    <property type="project" value="InterPro"/>
</dbReference>
<keyword evidence="3" id="KW-0500">Molybdenum</keyword>
<reference evidence="11 12" key="1">
    <citation type="submission" date="2019-11" db="EMBL/GenBank/DDBJ databases">
        <authorList>
            <person name="Zhang X.Y."/>
        </authorList>
    </citation>
    <scope>NUCLEOTIDE SEQUENCE [LARGE SCALE GENOMIC DNA]</scope>
    <source>
        <strain evidence="11 12">C176</strain>
    </source>
</reference>
<keyword evidence="4" id="KW-0479">Metal-binding</keyword>
<dbReference type="InterPro" id="IPR006963">
    <property type="entry name" value="Mopterin_OxRdtase_4Fe-4S_dom"/>
</dbReference>
<dbReference type="Proteomes" id="UP000433788">
    <property type="component" value="Unassembled WGS sequence"/>
</dbReference>
<dbReference type="InterPro" id="IPR006656">
    <property type="entry name" value="Mopterin_OxRdtase"/>
</dbReference>
<dbReference type="GO" id="GO:0046872">
    <property type="term" value="F:metal ion binding"/>
    <property type="evidence" value="ECO:0007669"/>
    <property type="project" value="UniProtKB-KW"/>
</dbReference>
<dbReference type="PANTHER" id="PTHR43742:SF2">
    <property type="entry name" value="ASSIMILATORY NITRATE REDUCTASE CATALYTIC SUBUNIT"/>
    <property type="match status" value="1"/>
</dbReference>
<name>A0A6N7R1Z5_9GAMM</name>
<dbReference type="SUPFAM" id="SSF54862">
    <property type="entry name" value="4Fe-4S ferredoxins"/>
    <property type="match status" value="1"/>
</dbReference>
<dbReference type="Gene3D" id="2.40.40.20">
    <property type="match status" value="1"/>
</dbReference>
<comment type="similarity">
    <text evidence="2">Belongs to the prokaryotic molybdopterin-containing oxidoreductase family.</text>
</comment>
<feature type="domain" description="4Fe-4S ferredoxin-type" evidence="9">
    <location>
        <begin position="4"/>
        <end position="34"/>
    </location>
</feature>
<evidence type="ECO:0000256" key="2">
    <source>
        <dbReference type="ARBA" id="ARBA00010312"/>
    </source>
</evidence>
<evidence type="ECO:0000313" key="12">
    <source>
        <dbReference type="Proteomes" id="UP000433788"/>
    </source>
</evidence>
<feature type="compositionally biased region" description="Polar residues" evidence="8">
    <location>
        <begin position="192"/>
        <end position="201"/>
    </location>
</feature>
<protein>
    <submittedName>
        <fullName evidence="11">Molybdopterin-dependent oxidoreductase</fullName>
    </submittedName>
</protein>
<accession>A0A6N7R1Z5</accession>
<dbReference type="Pfam" id="PF13247">
    <property type="entry name" value="Fer4_11"/>
    <property type="match status" value="1"/>
</dbReference>
<dbReference type="SMART" id="SM00926">
    <property type="entry name" value="Molybdop_Fe4S4"/>
    <property type="match status" value="1"/>
</dbReference>
<dbReference type="Gene3D" id="3.40.50.740">
    <property type="match status" value="1"/>
</dbReference>
<dbReference type="AlphaFoldDB" id="A0A6N7R1Z5"/>
<feature type="domain" description="4Fe-4S ferredoxin-type" evidence="9">
    <location>
        <begin position="45"/>
        <end position="80"/>
    </location>
</feature>
<dbReference type="InterPro" id="IPR006655">
    <property type="entry name" value="Mopterin_OxRdtase_prok_CS"/>
</dbReference>
<dbReference type="Gene3D" id="3.30.70.20">
    <property type="match status" value="2"/>
</dbReference>
<dbReference type="Gene3D" id="2.20.25.90">
    <property type="entry name" value="ADC-like domains"/>
    <property type="match status" value="1"/>
</dbReference>
<evidence type="ECO:0000256" key="1">
    <source>
        <dbReference type="ARBA" id="ARBA00001942"/>
    </source>
</evidence>
<dbReference type="CDD" id="cd04410">
    <property type="entry name" value="DMSOR_beta-like"/>
    <property type="match status" value="1"/>
</dbReference>
<dbReference type="PROSITE" id="PS00198">
    <property type="entry name" value="4FE4S_FER_1"/>
    <property type="match status" value="1"/>
</dbReference>
<evidence type="ECO:0000256" key="3">
    <source>
        <dbReference type="ARBA" id="ARBA00022505"/>
    </source>
</evidence>
<evidence type="ECO:0000259" key="10">
    <source>
        <dbReference type="PROSITE" id="PS51669"/>
    </source>
</evidence>
<dbReference type="GO" id="GO:0051536">
    <property type="term" value="F:iron-sulfur cluster binding"/>
    <property type="evidence" value="ECO:0007669"/>
    <property type="project" value="UniProtKB-KW"/>
</dbReference>
<organism evidence="11 12">
    <name type="scientific">Spiribacter salilacus</name>
    <dbReference type="NCBI Taxonomy" id="2664894"/>
    <lineage>
        <taxon>Bacteria</taxon>
        <taxon>Pseudomonadati</taxon>
        <taxon>Pseudomonadota</taxon>
        <taxon>Gammaproteobacteria</taxon>
        <taxon>Chromatiales</taxon>
        <taxon>Ectothiorhodospiraceae</taxon>
        <taxon>Spiribacter</taxon>
    </lineage>
</organism>
<feature type="region of interest" description="Disordered" evidence="8">
    <location>
        <begin position="186"/>
        <end position="212"/>
    </location>
</feature>
<dbReference type="PROSITE" id="PS51379">
    <property type="entry name" value="4FE4S_FER_2"/>
    <property type="match status" value="3"/>
</dbReference>
<dbReference type="InterPro" id="IPR017896">
    <property type="entry name" value="4Fe4S_Fe-S-bd"/>
</dbReference>
<keyword evidence="12" id="KW-1185">Reference proteome</keyword>
<comment type="cofactor">
    <cofactor evidence="1">
        <name>Mo-bis(molybdopterin guanine dinucleotide)</name>
        <dbReference type="ChEBI" id="CHEBI:60539"/>
    </cofactor>
</comment>
<dbReference type="GO" id="GO:0016491">
    <property type="term" value="F:oxidoreductase activity"/>
    <property type="evidence" value="ECO:0007669"/>
    <property type="project" value="UniProtKB-KW"/>
</dbReference>
<evidence type="ECO:0000256" key="8">
    <source>
        <dbReference type="SAM" id="MobiDB-lite"/>
    </source>
</evidence>
<comment type="caution">
    <text evidence="11">The sequence shown here is derived from an EMBL/GenBank/DDBJ whole genome shotgun (WGS) entry which is preliminary data.</text>
</comment>
<keyword evidence="7" id="KW-0411">Iron-sulfur</keyword>
<feature type="domain" description="4Fe-4S ferredoxin-type" evidence="9">
    <location>
        <begin position="82"/>
        <end position="111"/>
    </location>
</feature>
<evidence type="ECO:0000256" key="7">
    <source>
        <dbReference type="ARBA" id="ARBA00023014"/>
    </source>
</evidence>
<sequence length="953" mass="105317">MAKLNLLIDLERCIGCKSCEAACKQVNGLGPYEYRNRVQWLGDPGAPELDFLTVTCQQCDRPACLRACPVSPKAISKDPDTGVVSVNEGSCTGCGECVTACPYGAMGYDPVGHHAVKCDLCESRRAVGDGPACVSVCPTEALRFGEHDALLAEAHNAGRKVRDHDQFLQGPRTIILDRLTREASTLLEPNETEPSPAQTPTAPARSDAIAGRRIPLVQDDARRREPLAKVHLHKPYGSPAPNQAPRTELAGACNICFNGCPVKYQLQGNEVVGVFGNDEDPIFAGRICPKSQMTLQMYANDERLTQPLRRVGPRGTNRFEPVSWETALDEIAERLGKVAERYGREALGIYLGTRTGVMTIMGHARMFQKLWGTPNMYTTQILCDESKVEALKRIQGSTNLPNIYTKEDIGSAALHVYIGDNQAETRPVNFGLVNSWRLAQGARMITVDPRMTVTASKSDRWLPIHPGTDMALGLALIHAIFEANQQDEAFCNAWVEGWEHWREHVRKQGYSPEWAASITGLEANEIRSLANEIASADGCMLYASRGINQHTNGTQTNRVLMFLAAMTGNWGRRGGGFMNVAAEPDWGEMPVPPERMQTSEQPAIPNGIPGWQQAAIEASPYPLRALITSNNPVGQWPNEQRTREALMAMDLVVHIELFKNATSAEADYVLPAASGIEKGGITRLAEDRRIGWNEAAITPPGEAKTDHWIWIELGRRFGFDDVLSPRYADPAIFWDEIFRKATPDIAGVTVERLRSQPHRWVRVPLRNEGDPEAGTLYLPGTTAAGSTEGHRFPTVSGRLEFWTPAQEKELQAFGVSALPEHSSDRDLTPANGLALDLVTGRPPAPHFHSWTHYFWQAQEMWPDLYCQIHPTQADSAGIADGDRVAIENHQSRVEARAWVTHGIRPGTLFMPIGWGENQPWYESCSVNRLTGDKTDPIAHQSNLKSNRVRLIRL</sequence>
<keyword evidence="5" id="KW-0560">Oxidoreductase</keyword>
<evidence type="ECO:0000259" key="9">
    <source>
        <dbReference type="PROSITE" id="PS51379"/>
    </source>
</evidence>
<dbReference type="InterPro" id="IPR050612">
    <property type="entry name" value="Prok_Mopterin_Oxidored"/>
</dbReference>
<dbReference type="InterPro" id="IPR017900">
    <property type="entry name" value="4Fe4S_Fe_S_CS"/>
</dbReference>
<dbReference type="Pfam" id="PF01568">
    <property type="entry name" value="Molydop_binding"/>
    <property type="match status" value="1"/>
</dbReference>
<dbReference type="InterPro" id="IPR009010">
    <property type="entry name" value="Asp_de-COase-like_dom_sf"/>
</dbReference>
<evidence type="ECO:0000256" key="4">
    <source>
        <dbReference type="ARBA" id="ARBA00022723"/>
    </source>
</evidence>
<dbReference type="RefSeq" id="WP_153720186.1">
    <property type="nucleotide sequence ID" value="NZ_WJPP01000007.1"/>
</dbReference>
<dbReference type="PROSITE" id="PS51669">
    <property type="entry name" value="4FE4S_MOW_BIS_MGD"/>
    <property type="match status" value="1"/>
</dbReference>
<feature type="domain" description="4Fe-4S Mo/W bis-MGD-type" evidence="10">
    <location>
        <begin position="246"/>
        <end position="302"/>
    </location>
</feature>
<dbReference type="PANTHER" id="PTHR43742">
    <property type="entry name" value="TRIMETHYLAMINE-N-OXIDE REDUCTASE"/>
    <property type="match status" value="1"/>
</dbReference>
<dbReference type="PROSITE" id="PS00932">
    <property type="entry name" value="MOLYBDOPTERIN_PROK_3"/>
    <property type="match status" value="1"/>
</dbReference>
<evidence type="ECO:0000313" key="11">
    <source>
        <dbReference type="EMBL" id="MRH79134.1"/>
    </source>
</evidence>
<evidence type="ECO:0000256" key="6">
    <source>
        <dbReference type="ARBA" id="ARBA00023004"/>
    </source>
</evidence>
<gene>
    <name evidence="11" type="ORF">GH984_10535</name>
</gene>
<evidence type="ECO:0000256" key="5">
    <source>
        <dbReference type="ARBA" id="ARBA00023002"/>
    </source>
</evidence>